<accession>A0A514E9P2</accession>
<proteinExistence type="predicted"/>
<keyword evidence="2" id="KW-1185">Reference proteome</keyword>
<evidence type="ECO:0000313" key="2">
    <source>
        <dbReference type="Proteomes" id="UP000319349"/>
    </source>
</evidence>
<reference evidence="1 2" key="1">
    <citation type="submission" date="2019-03" db="EMBL/GenBank/DDBJ databases">
        <title>Tal1 in Xanthomonas translucens pv. cerealis Contributes to Virulence in Bacterial Leaf Streak of Wheat.</title>
        <authorList>
            <person name="Shah S.M.A."/>
            <person name="Haq F."/>
            <person name="Ma W."/>
            <person name="Xu X."/>
            <person name="Wang S."/>
            <person name="Xu Z."/>
            <person name="Zou L."/>
            <person name="Zhu B."/>
            <person name="Chen G."/>
        </authorList>
    </citation>
    <scope>NUCLEOTIDE SEQUENCE [LARGE SCALE GENOMIC DNA]</scope>
    <source>
        <strain evidence="1 2">01</strain>
    </source>
</reference>
<dbReference type="Pfam" id="PF11876">
    <property type="entry name" value="TsiV"/>
    <property type="match status" value="1"/>
</dbReference>
<sequence length="381" mass="42035">MDRLACVQRARAPPNNSSCLVEIMKDIEWEKFLSDNEGLLLIPGAIYKSYGPKDYIGAALAVSGTLYFKGAHTPAGRAAVLECFAAYKKIADAHLQWFIYDGAPPVEYAAAKNLAEILKSAKEEAPIFSYTSGKDHRDAGPYEFHLFSRQGWHVDMGRGLNGLRFALPLLLVETNPTAFISLFVSFAKLLQAESGHGGYGLVLSKEEEFENQPTEAVVAEQLLGMDVGSVRVSSRYAAGGLKTVSWLTAVNKSMLAQLDGKDGLYALQGELPSPWYAYYDYGNGVVIQAGPQPEACSVSDDPRPARYVLVNMLLKQFRSKKVRDFHGEPRTGEPYLGLASTAAWMQRFDVPEDELLYYKKKLLQEPKLQDGSYLPDGRISA</sequence>
<gene>
    <name evidence="1" type="ORF">E4A48_02800</name>
</gene>
<protein>
    <submittedName>
        <fullName evidence="1">DUF3396 domain-containing protein</fullName>
    </submittedName>
</protein>
<name>A0A514E9P2_9XANT</name>
<dbReference type="EMBL" id="CP038228">
    <property type="protein sequence ID" value="QDI02766.1"/>
    <property type="molecule type" value="Genomic_DNA"/>
</dbReference>
<dbReference type="Proteomes" id="UP000319349">
    <property type="component" value="Chromosome"/>
</dbReference>
<dbReference type="InterPro" id="IPR021815">
    <property type="entry name" value="TsiV"/>
</dbReference>
<evidence type="ECO:0000313" key="1">
    <source>
        <dbReference type="EMBL" id="QDI02766.1"/>
    </source>
</evidence>
<dbReference type="AlphaFoldDB" id="A0A514E9P2"/>
<organism evidence="1 2">
    <name type="scientific">Xanthomonas cerealis pv. cerealis</name>
    <dbReference type="NCBI Taxonomy" id="152263"/>
    <lineage>
        <taxon>Bacteria</taxon>
        <taxon>Pseudomonadati</taxon>
        <taxon>Pseudomonadota</taxon>
        <taxon>Gammaproteobacteria</taxon>
        <taxon>Lysobacterales</taxon>
        <taxon>Lysobacteraceae</taxon>
        <taxon>Xanthomonas</taxon>
        <taxon>Xanthomonas translucens group</taxon>
        <taxon>Xanthomonas cerealis</taxon>
    </lineage>
</organism>